<evidence type="ECO:0000313" key="2">
    <source>
        <dbReference type="EMBL" id="KAK3789679.1"/>
    </source>
</evidence>
<dbReference type="Proteomes" id="UP001283361">
    <property type="component" value="Unassembled WGS sequence"/>
</dbReference>
<dbReference type="EMBL" id="JAWDGP010001641">
    <property type="protein sequence ID" value="KAK3789679.1"/>
    <property type="molecule type" value="Genomic_DNA"/>
</dbReference>
<name>A0AAE1AKN3_9GAST</name>
<feature type="signal peptide" evidence="1">
    <location>
        <begin position="1"/>
        <end position="21"/>
    </location>
</feature>
<keyword evidence="3" id="KW-1185">Reference proteome</keyword>
<comment type="caution">
    <text evidence="2">The sequence shown here is derived from an EMBL/GenBank/DDBJ whole genome shotgun (WGS) entry which is preliminary data.</text>
</comment>
<sequence>MQIYIVFNLFIILIVKLDLSGNRDRETLGGGGEEKENCSRQSTNNKTDLKVECWGETAAVKKTVDPVGPRGDGRDCKKWTDHRGYWAATEEWHNIVLLCCTLKGSSAAPYAGSANAVSTSQYSVL</sequence>
<evidence type="ECO:0000256" key="1">
    <source>
        <dbReference type="SAM" id="SignalP"/>
    </source>
</evidence>
<gene>
    <name evidence="2" type="ORF">RRG08_017368</name>
</gene>
<keyword evidence="1" id="KW-0732">Signal</keyword>
<dbReference type="AlphaFoldDB" id="A0AAE1AKN3"/>
<protein>
    <submittedName>
        <fullName evidence="2">Uncharacterized protein</fullName>
    </submittedName>
</protein>
<organism evidence="2 3">
    <name type="scientific">Elysia crispata</name>
    <name type="common">lettuce slug</name>
    <dbReference type="NCBI Taxonomy" id="231223"/>
    <lineage>
        <taxon>Eukaryota</taxon>
        <taxon>Metazoa</taxon>
        <taxon>Spiralia</taxon>
        <taxon>Lophotrochozoa</taxon>
        <taxon>Mollusca</taxon>
        <taxon>Gastropoda</taxon>
        <taxon>Heterobranchia</taxon>
        <taxon>Euthyneura</taxon>
        <taxon>Panpulmonata</taxon>
        <taxon>Sacoglossa</taxon>
        <taxon>Placobranchoidea</taxon>
        <taxon>Plakobranchidae</taxon>
        <taxon>Elysia</taxon>
    </lineage>
</organism>
<accession>A0AAE1AKN3</accession>
<proteinExistence type="predicted"/>
<feature type="chain" id="PRO_5042274228" evidence="1">
    <location>
        <begin position="22"/>
        <end position="125"/>
    </location>
</feature>
<evidence type="ECO:0000313" key="3">
    <source>
        <dbReference type="Proteomes" id="UP001283361"/>
    </source>
</evidence>
<reference evidence="2" key="1">
    <citation type="journal article" date="2023" name="G3 (Bethesda)">
        <title>A reference genome for the long-term kleptoplast-retaining sea slug Elysia crispata morphotype clarki.</title>
        <authorList>
            <person name="Eastman K.E."/>
            <person name="Pendleton A.L."/>
            <person name="Shaikh M.A."/>
            <person name="Suttiyut T."/>
            <person name="Ogas R."/>
            <person name="Tomko P."/>
            <person name="Gavelis G."/>
            <person name="Widhalm J.R."/>
            <person name="Wisecaver J.H."/>
        </authorList>
    </citation>
    <scope>NUCLEOTIDE SEQUENCE</scope>
    <source>
        <strain evidence="2">ECLA1</strain>
    </source>
</reference>